<reference evidence="1" key="1">
    <citation type="journal article" date="2016" name="Front. Microbiol.">
        <title>Genome Sequence of the Piezophilic, Mesophilic Sulfate-Reducing Bacterium Desulfovibrio indicus J2T.</title>
        <authorList>
            <person name="Cao J."/>
            <person name="Maignien L."/>
            <person name="Shao Z."/>
            <person name="Alain K."/>
            <person name="Jebbar M."/>
        </authorList>
    </citation>
    <scope>NUCLEOTIDE SEQUENCE</scope>
    <source>
        <strain evidence="1">DSM 21893</strain>
    </source>
</reference>
<dbReference type="EMBL" id="BPQF01000007">
    <property type="protein sequence ID" value="GJD38670.1"/>
    <property type="molecule type" value="Genomic_DNA"/>
</dbReference>
<keyword evidence="2" id="KW-1185">Reference proteome</keyword>
<accession>A0AAV4Z427</accession>
<evidence type="ECO:0000313" key="1">
    <source>
        <dbReference type="EMBL" id="GJD38670.1"/>
    </source>
</evidence>
<dbReference type="AlphaFoldDB" id="A0AAV4Z427"/>
<dbReference type="Gene3D" id="1.20.1220.20">
    <property type="entry name" value="Uncharcterised protein PF01724"/>
    <property type="match status" value="1"/>
</dbReference>
<comment type="caution">
    <text evidence="1">The sequence shown here is derived from an EMBL/GenBank/DDBJ whole genome shotgun (WGS) entry which is preliminary data.</text>
</comment>
<evidence type="ECO:0000313" key="2">
    <source>
        <dbReference type="Proteomes" id="UP001055307"/>
    </source>
</evidence>
<name>A0AAV4Z427_9HYPH</name>
<reference evidence="1" key="2">
    <citation type="submission" date="2021-08" db="EMBL/GenBank/DDBJ databases">
        <authorList>
            <person name="Tani A."/>
            <person name="Ola A."/>
            <person name="Ogura Y."/>
            <person name="Katsura K."/>
            <person name="Hayashi T."/>
        </authorList>
    </citation>
    <scope>NUCLEOTIDE SEQUENCE</scope>
    <source>
        <strain evidence="1">DSM 21893</strain>
    </source>
</reference>
<dbReference type="RefSeq" id="WP_192215297.1">
    <property type="nucleotide sequence ID" value="NZ_BPQF01000007.1"/>
</dbReference>
<sequence>MTTILQTLLASLVKAALISDDAASLRWRDEARRAHAALASDPSAVAGLKIDGIWTLAVCEAEAPELRASETRVSFTLPVACPFSLADITDPGFDIDAGVERIVGSASTG</sequence>
<dbReference type="Proteomes" id="UP001055307">
    <property type="component" value="Unassembled WGS sequence"/>
</dbReference>
<protein>
    <submittedName>
        <fullName evidence="1">Uncharacterized protein</fullName>
    </submittedName>
</protein>
<organism evidence="1 2">
    <name type="scientific">Methylobacterium bullatum</name>
    <dbReference type="NCBI Taxonomy" id="570505"/>
    <lineage>
        <taxon>Bacteria</taxon>
        <taxon>Pseudomonadati</taxon>
        <taxon>Pseudomonadota</taxon>
        <taxon>Alphaproteobacteria</taxon>
        <taxon>Hyphomicrobiales</taxon>
        <taxon>Methylobacteriaceae</taxon>
        <taxon>Methylobacterium</taxon>
    </lineage>
</organism>
<gene>
    <name evidence="1" type="ORF">OICFNHDK_1119</name>
</gene>
<proteinExistence type="predicted"/>